<dbReference type="PANTHER" id="PTHR30005">
    <property type="entry name" value="EXOPOLYPHOSPHATASE"/>
    <property type="match status" value="1"/>
</dbReference>
<evidence type="ECO:0000256" key="3">
    <source>
        <dbReference type="ARBA" id="ARBA00022801"/>
    </source>
</evidence>
<evidence type="ECO:0000259" key="5">
    <source>
        <dbReference type="Pfam" id="PF02541"/>
    </source>
</evidence>
<dbReference type="SUPFAM" id="SSF109604">
    <property type="entry name" value="HD-domain/PDEase-like"/>
    <property type="match status" value="1"/>
</dbReference>
<dbReference type="Gene3D" id="3.30.420.150">
    <property type="entry name" value="Exopolyphosphatase. Domain 2"/>
    <property type="match status" value="1"/>
</dbReference>
<dbReference type="InterPro" id="IPR043129">
    <property type="entry name" value="ATPase_NBD"/>
</dbReference>
<evidence type="ECO:0000256" key="4">
    <source>
        <dbReference type="ARBA" id="ARBA00047607"/>
    </source>
</evidence>
<dbReference type="Pfam" id="PF02541">
    <property type="entry name" value="Ppx-GppA"/>
    <property type="match status" value="1"/>
</dbReference>
<dbReference type="Proteomes" id="UP000094412">
    <property type="component" value="Unassembled WGS sequence"/>
</dbReference>
<dbReference type="GO" id="GO:0004309">
    <property type="term" value="F:exopolyphosphatase activity"/>
    <property type="evidence" value="ECO:0007669"/>
    <property type="project" value="UniProtKB-EC"/>
</dbReference>
<dbReference type="EMBL" id="MDEO01000035">
    <property type="protein sequence ID" value="OCX14273.1"/>
    <property type="molecule type" value="Genomic_DNA"/>
</dbReference>
<dbReference type="EC" id="3.6.1.11" evidence="2"/>
<dbReference type="AlphaFoldDB" id="A0A1C2DHW6"/>
<dbReference type="OrthoDB" id="3698573at2"/>
<evidence type="ECO:0000256" key="2">
    <source>
        <dbReference type="ARBA" id="ARBA00012451"/>
    </source>
</evidence>
<keyword evidence="3" id="KW-0378">Hydrolase</keyword>
<dbReference type="InterPro" id="IPR003695">
    <property type="entry name" value="Ppx_GppA_N"/>
</dbReference>
<comment type="catalytic activity">
    <reaction evidence="4">
        <text>[phosphate](n) + H2O = [phosphate](n-1) + phosphate + H(+)</text>
        <dbReference type="Rhea" id="RHEA:21528"/>
        <dbReference type="Rhea" id="RHEA-COMP:9859"/>
        <dbReference type="Rhea" id="RHEA-COMP:14279"/>
        <dbReference type="ChEBI" id="CHEBI:15377"/>
        <dbReference type="ChEBI" id="CHEBI:15378"/>
        <dbReference type="ChEBI" id="CHEBI:16838"/>
        <dbReference type="ChEBI" id="CHEBI:43474"/>
        <dbReference type="EC" id="3.6.1.11"/>
    </reaction>
</comment>
<evidence type="ECO:0000313" key="7">
    <source>
        <dbReference type="EMBL" id="OCX14273.1"/>
    </source>
</evidence>
<dbReference type="CDD" id="cd24052">
    <property type="entry name" value="ASKHA_NBD_HpPPX-GppA-like"/>
    <property type="match status" value="1"/>
</dbReference>
<dbReference type="InterPro" id="IPR050273">
    <property type="entry name" value="GppA/Ppx_hydrolase"/>
</dbReference>
<evidence type="ECO:0000256" key="1">
    <source>
        <dbReference type="ARBA" id="ARBA00007125"/>
    </source>
</evidence>
<accession>A0A1C2DHW6</accession>
<dbReference type="GO" id="GO:0006793">
    <property type="term" value="P:phosphorus metabolic process"/>
    <property type="evidence" value="ECO:0007669"/>
    <property type="project" value="InterPro"/>
</dbReference>
<reference evidence="7 8" key="1">
    <citation type="submission" date="2016-08" db="EMBL/GenBank/DDBJ databases">
        <title>Whole genome sequence of Mesorhizobium sp. strain UASWS1009 isolated from industrial sewage.</title>
        <authorList>
            <person name="Crovadore J."/>
            <person name="Calmin G."/>
            <person name="Chablais R."/>
            <person name="Cochard B."/>
            <person name="Lefort F."/>
        </authorList>
    </citation>
    <scope>NUCLEOTIDE SEQUENCE [LARGE SCALE GENOMIC DNA]</scope>
    <source>
        <strain evidence="7 8">UASWS1009</strain>
    </source>
</reference>
<dbReference type="Gene3D" id="1.10.3210.10">
    <property type="entry name" value="Hypothetical protein af1432"/>
    <property type="match status" value="1"/>
</dbReference>
<evidence type="ECO:0000259" key="6">
    <source>
        <dbReference type="Pfam" id="PF21697"/>
    </source>
</evidence>
<organism evidence="7 8">
    <name type="scientific">Mesorhizobium hungaricum</name>
    <dbReference type="NCBI Taxonomy" id="1566387"/>
    <lineage>
        <taxon>Bacteria</taxon>
        <taxon>Pseudomonadati</taxon>
        <taxon>Pseudomonadota</taxon>
        <taxon>Alphaproteobacteria</taxon>
        <taxon>Hyphomicrobiales</taxon>
        <taxon>Phyllobacteriaceae</taxon>
        <taxon>Mesorhizobium</taxon>
    </lineage>
</organism>
<gene>
    <name evidence="7" type="ORF">QV13_17390</name>
</gene>
<dbReference type="RefSeq" id="WP_024924873.1">
    <property type="nucleotide sequence ID" value="NZ_MDEO01000035.1"/>
</dbReference>
<dbReference type="PANTHER" id="PTHR30005:SF0">
    <property type="entry name" value="RETROGRADE REGULATION PROTEIN 2"/>
    <property type="match status" value="1"/>
</dbReference>
<name>A0A1C2DHW6_9HYPH</name>
<feature type="domain" description="Exopolyphosphatase C-terminal" evidence="6">
    <location>
        <begin position="315"/>
        <end position="499"/>
    </location>
</feature>
<keyword evidence="8" id="KW-1185">Reference proteome</keyword>
<protein>
    <recommendedName>
        <fullName evidence="2">exopolyphosphatase</fullName>
        <ecNumber evidence="2">3.6.1.11</ecNumber>
    </recommendedName>
</protein>
<dbReference type="InterPro" id="IPR048951">
    <property type="entry name" value="Ppx_C"/>
</dbReference>
<dbReference type="STRING" id="1566387.QV13_17390"/>
<dbReference type="NCBIfam" id="TIGR03706">
    <property type="entry name" value="exo_poly_only"/>
    <property type="match status" value="1"/>
</dbReference>
<proteinExistence type="inferred from homology"/>
<dbReference type="Pfam" id="PF21697">
    <property type="entry name" value="Ppx_C"/>
    <property type="match status" value="1"/>
</dbReference>
<dbReference type="Gene3D" id="3.30.420.40">
    <property type="match status" value="1"/>
</dbReference>
<feature type="domain" description="Ppx/GppA phosphatase N-terminal" evidence="5">
    <location>
        <begin position="29"/>
        <end position="306"/>
    </location>
</feature>
<comment type="caution">
    <text evidence="7">The sequence shown here is derived from an EMBL/GenBank/DDBJ whole genome shotgun (WGS) entry which is preliminary data.</text>
</comment>
<evidence type="ECO:0000313" key="8">
    <source>
        <dbReference type="Proteomes" id="UP000094412"/>
    </source>
</evidence>
<sequence>MMAVSQGRLQDRRPLSIIDIGSNSIRLVVYEGLARSPTVLFNEKMLAGLGRGIVSTGKLDPEAVTRSMEEFRRFRALSEQAGAERMYVLATAAAREAVNGPDFIHRAEQVLGTEVHVLSGRQEAYYSALGVISGFHPANGIAGDLGGGSLELVDIDGEVIGEGITLPLGGLRLQDMARNSLAQAARIAKIELAKAKLLKGGQGRAFYAVGGTWRNLARLHMEMNNYPLGVMHHYEIEIDSAIAFLKQVARGDVEKVKGIEGVSKNRRSLLPYGAVVLQEILTDMQPSKIIVSAIGVREGYLYSLLDETERKADPLISAAEELAKLRSRSVTHAHELVDWTCKAFETFGIDETADEARYRRAACLLADIGWRAHPEYRGRQSLNIIAHASFIGVDHPGRAFLALANAYRHEGVFNENIAPEIKALATPRYLERARILAAMMRVVYLLTASMPGVMPRLCWESRGNGALALIIPADLADLYGERPAGRLAQLAKITNRRLILAVEGGPSVVAK</sequence>
<dbReference type="SUPFAM" id="SSF53067">
    <property type="entry name" value="Actin-like ATPase domain"/>
    <property type="match status" value="2"/>
</dbReference>
<comment type="similarity">
    <text evidence="1">Belongs to the GppA/Ppx family.</text>
</comment>
<dbReference type="InterPro" id="IPR022371">
    <property type="entry name" value="Exopolyphosphatase"/>
</dbReference>